<dbReference type="EMBL" id="JAQQEZ010000001">
    <property type="protein sequence ID" value="MFL9999861.1"/>
    <property type="molecule type" value="Genomic_DNA"/>
</dbReference>
<keyword evidence="3" id="KW-1185">Reference proteome</keyword>
<dbReference type="RefSeq" id="WP_132379438.1">
    <property type="nucleotide sequence ID" value="NZ_JAQQEZ010000001.1"/>
</dbReference>
<evidence type="ECO:0000313" key="2">
    <source>
        <dbReference type="EMBL" id="MFL9999861.1"/>
    </source>
</evidence>
<gene>
    <name evidence="2" type="ORF">PQR57_02395</name>
</gene>
<sequence>MSTLIPQQLVAAQQSSLETLFGLTNKAFEGFEKLVALNLQVGKATLAENQEIVAKALSAGNPGALFALQASLSQPVAEKVVAYGRQVHEIVSGVQSEISAAATAHGQQVQRDAQGFVESLQKNAPAGSESAVAAWNSVLSAANATYESANKAAKQFVSTVSAVQ</sequence>
<accession>A0ABW9AGX5</accession>
<name>A0ABW9AGX5_9BURK</name>
<evidence type="ECO:0000259" key="1">
    <source>
        <dbReference type="Pfam" id="PF09361"/>
    </source>
</evidence>
<dbReference type="Proteomes" id="UP001629230">
    <property type="component" value="Unassembled WGS sequence"/>
</dbReference>
<dbReference type="Pfam" id="PF09361">
    <property type="entry name" value="Phasin_2"/>
    <property type="match status" value="1"/>
</dbReference>
<evidence type="ECO:0000313" key="3">
    <source>
        <dbReference type="Proteomes" id="UP001629230"/>
    </source>
</evidence>
<dbReference type="NCBIfam" id="TIGR01841">
    <property type="entry name" value="phasin"/>
    <property type="match status" value="1"/>
</dbReference>
<proteinExistence type="predicted"/>
<protein>
    <submittedName>
        <fullName evidence="2">Phasin family protein</fullName>
    </submittedName>
</protein>
<comment type="caution">
    <text evidence="2">The sequence shown here is derived from an EMBL/GenBank/DDBJ whole genome shotgun (WGS) entry which is preliminary data.</text>
</comment>
<dbReference type="InterPro" id="IPR018968">
    <property type="entry name" value="Phasin"/>
</dbReference>
<reference evidence="2 3" key="1">
    <citation type="journal article" date="2024" name="Chem. Sci.">
        <title>Discovery of megapolipeptins by genome mining of a Burkholderiales bacteria collection.</title>
        <authorList>
            <person name="Paulo B.S."/>
            <person name="Recchia M.J.J."/>
            <person name="Lee S."/>
            <person name="Fergusson C.H."/>
            <person name="Romanowski S.B."/>
            <person name="Hernandez A."/>
            <person name="Krull N."/>
            <person name="Liu D.Y."/>
            <person name="Cavanagh H."/>
            <person name="Bos A."/>
            <person name="Gray C.A."/>
            <person name="Murphy B.T."/>
            <person name="Linington R.G."/>
            <person name="Eustaquio A.S."/>
        </authorList>
    </citation>
    <scope>NUCLEOTIDE SEQUENCE [LARGE SCALE GENOMIC DNA]</scope>
    <source>
        <strain evidence="2 3">RL17-350-BIC-A</strain>
    </source>
</reference>
<dbReference type="InterPro" id="IPR010127">
    <property type="entry name" value="Phasin_subfam-1"/>
</dbReference>
<feature type="domain" description="Phasin" evidence="1">
    <location>
        <begin position="7"/>
        <end position="104"/>
    </location>
</feature>
<organism evidence="2 3">
    <name type="scientific">Paraburkholderia dipogonis</name>
    <dbReference type="NCBI Taxonomy" id="1211383"/>
    <lineage>
        <taxon>Bacteria</taxon>
        <taxon>Pseudomonadati</taxon>
        <taxon>Pseudomonadota</taxon>
        <taxon>Betaproteobacteria</taxon>
        <taxon>Burkholderiales</taxon>
        <taxon>Burkholderiaceae</taxon>
        <taxon>Paraburkholderia</taxon>
    </lineage>
</organism>